<sequence>MRLLRARRLDDGLHSGTALSDAVRAGRMLRLRRGVYVEVSDWVRTPPWDRHLITVIATTAQEGDVVFCRESALALHGVPLLEVPDAVRRRCTSRGAARRVPAPSMTGSRSRGQVRGMLAAATGPGEPVPTETICVGLPTHRLEPTLPAGMSRSAARRAPDGGEPALPREELDASVVPWCAADVAAYVVEPLALAVVDTVPRLSFAEGVVILDAVLGGHTRSGARVEVAELAAWTDRLPSRRLRERWDRALAAADPRAESPGESWSRVRLDELGFELPELQSRIDVEDRTYWVDVEWLGAGIAGEFDGGMKYTRAARLSGQDPSQVVYAEKIREDAIRSTGRDMVRWGWAELRHPERLARLLVVHGVPRPRAAGR</sequence>
<name>A0ABP6RCE8_9MICC</name>
<evidence type="ECO:0008006" key="4">
    <source>
        <dbReference type="Google" id="ProtNLM"/>
    </source>
</evidence>
<evidence type="ECO:0000313" key="2">
    <source>
        <dbReference type="EMBL" id="GAA3284692.1"/>
    </source>
</evidence>
<evidence type="ECO:0000313" key="3">
    <source>
        <dbReference type="Proteomes" id="UP001501736"/>
    </source>
</evidence>
<keyword evidence="3" id="KW-1185">Reference proteome</keyword>
<reference evidence="3" key="1">
    <citation type="journal article" date="2019" name="Int. J. Syst. Evol. Microbiol.">
        <title>The Global Catalogue of Microorganisms (GCM) 10K type strain sequencing project: providing services to taxonomists for standard genome sequencing and annotation.</title>
        <authorList>
            <consortium name="The Broad Institute Genomics Platform"/>
            <consortium name="The Broad Institute Genome Sequencing Center for Infectious Disease"/>
            <person name="Wu L."/>
            <person name="Ma J."/>
        </authorList>
    </citation>
    <scope>NUCLEOTIDE SEQUENCE [LARGE SCALE GENOMIC DNA]</scope>
    <source>
        <strain evidence="3">JCM 11483</strain>
    </source>
</reference>
<feature type="region of interest" description="Disordered" evidence="1">
    <location>
        <begin position="145"/>
        <end position="168"/>
    </location>
</feature>
<accession>A0ABP6RCE8</accession>
<protein>
    <recommendedName>
        <fullName evidence="4">Transcriptional regulator, AbiEi antitoxin, Type IV TA system</fullName>
    </recommendedName>
</protein>
<dbReference type="Proteomes" id="UP001501736">
    <property type="component" value="Unassembled WGS sequence"/>
</dbReference>
<evidence type="ECO:0000256" key="1">
    <source>
        <dbReference type="SAM" id="MobiDB-lite"/>
    </source>
</evidence>
<gene>
    <name evidence="2" type="ORF">GCM10020260_15770</name>
</gene>
<organism evidence="2 3">
    <name type="scientific">Nesterenkonia halobia</name>
    <dbReference type="NCBI Taxonomy" id="37922"/>
    <lineage>
        <taxon>Bacteria</taxon>
        <taxon>Bacillati</taxon>
        <taxon>Actinomycetota</taxon>
        <taxon>Actinomycetes</taxon>
        <taxon>Micrococcales</taxon>
        <taxon>Micrococcaceae</taxon>
        <taxon>Nesterenkonia</taxon>
    </lineage>
</organism>
<dbReference type="EMBL" id="BAAAYG010000005">
    <property type="protein sequence ID" value="GAA3284692.1"/>
    <property type="molecule type" value="Genomic_DNA"/>
</dbReference>
<comment type="caution">
    <text evidence="2">The sequence shown here is derived from an EMBL/GenBank/DDBJ whole genome shotgun (WGS) entry which is preliminary data.</text>
</comment>
<proteinExistence type="predicted"/>